<dbReference type="GO" id="GO:0005576">
    <property type="term" value="C:extracellular region"/>
    <property type="evidence" value="ECO:0007669"/>
    <property type="project" value="UniProtKB-SubCell"/>
</dbReference>
<dbReference type="Proteomes" id="UP001075354">
    <property type="component" value="Unassembled WGS sequence"/>
</dbReference>
<sequence length="432" mass="47229">MNGAALLAVTLAGLQACLATGGRMEEVLSWKQLDFQFPTAGAREAAIASGDFVAANNGPQGLAVWRDKLFVTVPRWKSGVPSTLNYVNITHAYPDLATNTLPGEIGGPKDGTLPHKIVSVYRVRVDVCDRLWVIDSGRTDTKDDASRVRAPAKLLVYDLRTDKLLRQYAFKAGDVKEDSFFANVVVDTTPQTCDDAYAYVPDLGGFGVVVYSWRHNASWRVKHHFFHFDPLSGSFNVEGIDYRSTDGVFSIALSPVQGDGYRSAYFHALSSTHEFLVSTRVLQNKTIAELPESYYAYKVLGSRGPNTQASASDLDEKTGVLFYTQINRNGLGCWNSISKAEDYGPDTNALIASDNVTMAYESDVKVDADGNVWMLSNRLAAFLERGLDKNEVNFRVFKANVGDLIKGSVCDVLPAQSAAGLQPPTKRNSPNS</sequence>
<keyword evidence="6" id="KW-1185">Reference proteome</keyword>
<dbReference type="InterPro" id="IPR011042">
    <property type="entry name" value="6-blade_b-propeller_TolB-like"/>
</dbReference>
<organism evidence="5 6">
    <name type="scientific">Megalurothrips usitatus</name>
    <name type="common">bean blossom thrips</name>
    <dbReference type="NCBI Taxonomy" id="439358"/>
    <lineage>
        <taxon>Eukaryota</taxon>
        <taxon>Metazoa</taxon>
        <taxon>Ecdysozoa</taxon>
        <taxon>Arthropoda</taxon>
        <taxon>Hexapoda</taxon>
        <taxon>Insecta</taxon>
        <taxon>Pterygota</taxon>
        <taxon>Neoptera</taxon>
        <taxon>Paraneoptera</taxon>
        <taxon>Thysanoptera</taxon>
        <taxon>Terebrantia</taxon>
        <taxon>Thripoidea</taxon>
        <taxon>Thripidae</taxon>
        <taxon>Megalurothrips</taxon>
    </lineage>
</organism>
<evidence type="ECO:0000256" key="4">
    <source>
        <dbReference type="SAM" id="SignalP"/>
    </source>
</evidence>
<gene>
    <name evidence="5" type="ORF">ONE63_011317</name>
</gene>
<evidence type="ECO:0000313" key="6">
    <source>
        <dbReference type="Proteomes" id="UP001075354"/>
    </source>
</evidence>
<evidence type="ECO:0000313" key="5">
    <source>
        <dbReference type="EMBL" id="KAJ1519075.1"/>
    </source>
</evidence>
<accession>A0AAV7X605</accession>
<evidence type="ECO:0000256" key="1">
    <source>
        <dbReference type="ARBA" id="ARBA00004613"/>
    </source>
</evidence>
<dbReference type="EMBL" id="JAPTSV010000786">
    <property type="protein sequence ID" value="KAJ1519075.1"/>
    <property type="molecule type" value="Genomic_DNA"/>
</dbReference>
<evidence type="ECO:0000256" key="3">
    <source>
        <dbReference type="ARBA" id="ARBA00022525"/>
    </source>
</evidence>
<dbReference type="PANTHER" id="PTHR10009:SF11">
    <property type="entry name" value="RH54244P"/>
    <property type="match status" value="1"/>
</dbReference>
<evidence type="ECO:0000256" key="2">
    <source>
        <dbReference type="ARBA" id="ARBA00009127"/>
    </source>
</evidence>
<keyword evidence="3" id="KW-0964">Secreted</keyword>
<evidence type="ECO:0008006" key="7">
    <source>
        <dbReference type="Google" id="ProtNLM"/>
    </source>
</evidence>
<keyword evidence="4" id="KW-0732">Signal</keyword>
<comment type="subcellular location">
    <subcellularLocation>
        <location evidence="1">Secreted</location>
    </subcellularLocation>
</comment>
<comment type="caution">
    <text evidence="5">The sequence shown here is derived from an EMBL/GenBank/DDBJ whole genome shotgun (WGS) entry which is preliminary data.</text>
</comment>
<dbReference type="PANTHER" id="PTHR10009">
    <property type="entry name" value="PROTEIN YELLOW-RELATED"/>
    <property type="match status" value="1"/>
</dbReference>
<proteinExistence type="inferred from homology"/>
<protein>
    <recommendedName>
        <fullName evidence="7">Protein yellow</fullName>
    </recommendedName>
</protein>
<dbReference type="AlphaFoldDB" id="A0AAV7X605"/>
<dbReference type="Gene3D" id="2.120.10.30">
    <property type="entry name" value="TolB, C-terminal domain"/>
    <property type="match status" value="1"/>
</dbReference>
<dbReference type="PRINTS" id="PR01366">
    <property type="entry name" value="ROYALJELLY"/>
</dbReference>
<feature type="chain" id="PRO_5043787416" description="Protein yellow" evidence="4">
    <location>
        <begin position="20"/>
        <end position="432"/>
    </location>
</feature>
<comment type="similarity">
    <text evidence="2">Belongs to the major royal jelly protein family.</text>
</comment>
<dbReference type="Pfam" id="PF03022">
    <property type="entry name" value="MRJP"/>
    <property type="match status" value="1"/>
</dbReference>
<feature type="signal peptide" evidence="4">
    <location>
        <begin position="1"/>
        <end position="19"/>
    </location>
</feature>
<dbReference type="InterPro" id="IPR017996">
    <property type="entry name" value="MRJP/yellow-related"/>
</dbReference>
<reference evidence="5" key="1">
    <citation type="submission" date="2022-12" db="EMBL/GenBank/DDBJ databases">
        <title>Chromosome-level genome assembly of the bean flower thrips Megalurothrips usitatus.</title>
        <authorList>
            <person name="Ma L."/>
            <person name="Liu Q."/>
            <person name="Li H."/>
            <person name="Cai W."/>
        </authorList>
    </citation>
    <scope>NUCLEOTIDE SEQUENCE</scope>
    <source>
        <strain evidence="5">Cailab_2022a</strain>
    </source>
</reference>
<name>A0AAV7X605_9NEOP</name>